<reference evidence="1 2" key="1">
    <citation type="submission" date="2019-07" db="EMBL/GenBank/DDBJ databases">
        <title>R&amp;d 2014.</title>
        <authorList>
            <person name="Klenk H.-P."/>
        </authorList>
    </citation>
    <scope>NUCLEOTIDE SEQUENCE [LARGE SCALE GENOMIC DNA]</scope>
    <source>
        <strain evidence="1 2">DSM 43868</strain>
    </source>
</reference>
<evidence type="ECO:0000313" key="1">
    <source>
        <dbReference type="EMBL" id="TWH66829.1"/>
    </source>
</evidence>
<evidence type="ECO:0000313" key="2">
    <source>
        <dbReference type="Proteomes" id="UP000319825"/>
    </source>
</evidence>
<dbReference type="Proteomes" id="UP000319825">
    <property type="component" value="Unassembled WGS sequence"/>
</dbReference>
<dbReference type="AlphaFoldDB" id="A0A562I761"/>
<sequence length="63" mass="7208">MDLVALSDIAKMLGNVSRTRATEITNRKGFPDPVATVANGRLRIWLRADVDRWIREHRPHQAD</sequence>
<proteinExistence type="predicted"/>
<dbReference type="OrthoDB" id="3391654at2"/>
<gene>
    <name evidence="1" type="ORF">JD77_01787</name>
</gene>
<dbReference type="RefSeq" id="WP_145773837.1">
    <property type="nucleotide sequence ID" value="NZ_BAAATQ010000212.1"/>
</dbReference>
<keyword evidence="2" id="KW-1185">Reference proteome</keyword>
<organism evidence="1 2">
    <name type="scientific">Micromonospora olivasterospora</name>
    <dbReference type="NCBI Taxonomy" id="1880"/>
    <lineage>
        <taxon>Bacteria</taxon>
        <taxon>Bacillati</taxon>
        <taxon>Actinomycetota</taxon>
        <taxon>Actinomycetes</taxon>
        <taxon>Micromonosporales</taxon>
        <taxon>Micromonosporaceae</taxon>
        <taxon>Micromonospora</taxon>
    </lineage>
</organism>
<dbReference type="EMBL" id="VLKE01000001">
    <property type="protein sequence ID" value="TWH66829.1"/>
    <property type="molecule type" value="Genomic_DNA"/>
</dbReference>
<name>A0A562I761_MICOL</name>
<comment type="caution">
    <text evidence="1">The sequence shown here is derived from an EMBL/GenBank/DDBJ whole genome shotgun (WGS) entry which is preliminary data.</text>
</comment>
<protein>
    <recommendedName>
        <fullName evidence="3">AlpA family transcriptional regulator</fullName>
    </recommendedName>
</protein>
<evidence type="ECO:0008006" key="3">
    <source>
        <dbReference type="Google" id="ProtNLM"/>
    </source>
</evidence>
<accession>A0A562I761</accession>